<keyword evidence="3" id="KW-1185">Reference proteome</keyword>
<feature type="domain" description="AB hydrolase-1" evidence="1">
    <location>
        <begin position="44"/>
        <end position="147"/>
    </location>
</feature>
<dbReference type="PANTHER" id="PTHR42103:SF2">
    <property type="entry name" value="AB HYDROLASE-1 DOMAIN-CONTAINING PROTEIN"/>
    <property type="match status" value="1"/>
</dbReference>
<reference evidence="2 3" key="1">
    <citation type="journal article" date="2019" name="ISME J.">
        <title>Deianiraea, an extracellular bacterium associated with the ciliate Paramecium, suggests an alternative scenario for the evolution of Rickettsiales.</title>
        <authorList>
            <person name="Castelli M."/>
            <person name="Sabaneyeva E."/>
            <person name="Lanzoni O."/>
            <person name="Lebedeva N."/>
            <person name="Floriano A.M."/>
            <person name="Gaiarsa S."/>
            <person name="Benken K."/>
            <person name="Modeo L."/>
            <person name="Bandi C."/>
            <person name="Potekhin A."/>
            <person name="Sassera D."/>
            <person name="Petroni G."/>
        </authorList>
    </citation>
    <scope>NUCLEOTIDE SEQUENCE [LARGE SCALE GENOMIC DNA]</scope>
    <source>
        <strain evidence="2">CyL4-1</strain>
    </source>
</reference>
<sequence length="252" mass="28724">MSREVYLQGPSGIIEGKVQDGMQNGIIDPSAPTVLVLHPDPLAGGTMNNKVSYTIFKAFADTGFNTLRINFRGVGKSKGNINDFIKYPEQSGIADASAALDWLHDQYPSTSHYWIAGFSFGSWIAMHMLMRRPEIEGFISVAPPATNRNFNFVDPCPVSGMFVQPEKDSIAKLEDVDKMVRSLDYSDVEVDYRIVPDADHFFQNWKNPSVNYLNQLYDIVYEFINIRLATRISKPIRKKRRRRKKKDDYDND</sequence>
<dbReference type="GO" id="GO:0016787">
    <property type="term" value="F:hydrolase activity"/>
    <property type="evidence" value="ECO:0007669"/>
    <property type="project" value="UniProtKB-KW"/>
</dbReference>
<dbReference type="PANTHER" id="PTHR42103">
    <property type="entry name" value="ALPHA/BETA-HYDROLASES SUPERFAMILY PROTEIN"/>
    <property type="match status" value="1"/>
</dbReference>
<dbReference type="SUPFAM" id="SSF53474">
    <property type="entry name" value="alpha/beta-Hydrolases"/>
    <property type="match status" value="1"/>
</dbReference>
<dbReference type="Proteomes" id="UP000321934">
    <property type="component" value="Chromosome"/>
</dbReference>
<dbReference type="Gene3D" id="3.40.50.1820">
    <property type="entry name" value="alpha/beta hydrolase"/>
    <property type="match status" value="1"/>
</dbReference>
<keyword evidence="2" id="KW-0378">Hydrolase</keyword>
<proteinExistence type="predicted"/>
<evidence type="ECO:0000313" key="3">
    <source>
        <dbReference type="Proteomes" id="UP000321934"/>
    </source>
</evidence>
<dbReference type="AlphaFoldDB" id="A0A5B8XG10"/>
<dbReference type="OrthoDB" id="9800435at2"/>
<evidence type="ECO:0000313" key="2">
    <source>
        <dbReference type="EMBL" id="QED23274.1"/>
    </source>
</evidence>
<accession>A0A5B8XG10</accession>
<evidence type="ECO:0000259" key="1">
    <source>
        <dbReference type="Pfam" id="PF00561"/>
    </source>
</evidence>
<name>A0A5B8XG10_9RICK</name>
<dbReference type="InterPro" id="IPR029058">
    <property type="entry name" value="AB_hydrolase_fold"/>
</dbReference>
<dbReference type="InterPro" id="IPR000073">
    <property type="entry name" value="AB_hydrolase_1"/>
</dbReference>
<organism evidence="2 3">
    <name type="scientific">Candidatus Deianiraea vastatrix</name>
    <dbReference type="NCBI Taxonomy" id="2163644"/>
    <lineage>
        <taxon>Bacteria</taxon>
        <taxon>Pseudomonadati</taxon>
        <taxon>Pseudomonadota</taxon>
        <taxon>Alphaproteobacteria</taxon>
        <taxon>Rickettsiales</taxon>
        <taxon>Candidatus Deianiraeaceae</taxon>
        <taxon>Candidatus Deianiraea</taxon>
    </lineage>
</organism>
<gene>
    <name evidence="2" type="ORF">Deia_00474</name>
</gene>
<dbReference type="Pfam" id="PF00561">
    <property type="entry name" value="Abhydrolase_1"/>
    <property type="match status" value="1"/>
</dbReference>
<protein>
    <submittedName>
        <fullName evidence="2">Alpha/beta hydrolase family protein</fullName>
    </submittedName>
</protein>
<dbReference type="EMBL" id="CP029077">
    <property type="protein sequence ID" value="QED23274.1"/>
    <property type="molecule type" value="Genomic_DNA"/>
</dbReference>
<dbReference type="RefSeq" id="WP_146820555.1">
    <property type="nucleotide sequence ID" value="NZ_CP029077.1"/>
</dbReference>